<keyword evidence="7" id="KW-1185">Reference proteome</keyword>
<protein>
    <submittedName>
        <fullName evidence="6">VIT family protein</fullName>
    </submittedName>
</protein>
<feature type="transmembrane region" description="Helical" evidence="5">
    <location>
        <begin position="158"/>
        <end position="177"/>
    </location>
</feature>
<feature type="transmembrane region" description="Helical" evidence="5">
    <location>
        <begin position="133"/>
        <end position="152"/>
    </location>
</feature>
<sequence length="213" mass="24279">MLQKTAIRSTGWKTDFLIGFPDGLFLLFFTTLLIQVFPVDVQQFYNINLWISLGGTMLVMATAWQANRGETHDESSLSPEERKKLEQLDLAEDTIVHIGKEMEQDATRWEQILQQEKVQQIHWHPLRALRSTLVAGVFFLTGAFIAFWPYLANENFGAATRVSTGLVFTGTVVFAFIKAKITSQRTLPVILRYLLLTAGIWLAVFIVKLVMER</sequence>
<dbReference type="GO" id="GO:0030026">
    <property type="term" value="P:intracellular manganese ion homeostasis"/>
    <property type="evidence" value="ECO:0007669"/>
    <property type="project" value="InterPro"/>
</dbReference>
<keyword evidence="3 5" id="KW-1133">Transmembrane helix</keyword>
<dbReference type="STRING" id="573321.SAMN04488505_102979"/>
<dbReference type="RefSeq" id="WP_089911214.1">
    <property type="nucleotide sequence ID" value="NZ_FOBB01000002.1"/>
</dbReference>
<dbReference type="OrthoDB" id="667862at2"/>
<accession>A0A1H7SME5</accession>
<feature type="transmembrane region" description="Helical" evidence="5">
    <location>
        <begin position="16"/>
        <end position="37"/>
    </location>
</feature>
<dbReference type="GO" id="GO:0012505">
    <property type="term" value="C:endomembrane system"/>
    <property type="evidence" value="ECO:0007669"/>
    <property type="project" value="UniProtKB-SubCell"/>
</dbReference>
<keyword evidence="4 5" id="KW-0472">Membrane</keyword>
<evidence type="ECO:0000256" key="3">
    <source>
        <dbReference type="ARBA" id="ARBA00022989"/>
    </source>
</evidence>
<evidence type="ECO:0000256" key="4">
    <source>
        <dbReference type="ARBA" id="ARBA00023136"/>
    </source>
</evidence>
<feature type="transmembrane region" description="Helical" evidence="5">
    <location>
        <begin position="189"/>
        <end position="211"/>
    </location>
</feature>
<comment type="subcellular location">
    <subcellularLocation>
        <location evidence="1">Endomembrane system</location>
        <topology evidence="1">Multi-pass membrane protein</topology>
    </subcellularLocation>
</comment>
<evidence type="ECO:0000256" key="1">
    <source>
        <dbReference type="ARBA" id="ARBA00004127"/>
    </source>
</evidence>
<gene>
    <name evidence="6" type="ORF">SAMN04488505_102979</name>
</gene>
<evidence type="ECO:0000313" key="7">
    <source>
        <dbReference type="Proteomes" id="UP000198984"/>
    </source>
</evidence>
<reference evidence="6 7" key="1">
    <citation type="submission" date="2016-10" db="EMBL/GenBank/DDBJ databases">
        <authorList>
            <person name="de Groot N.N."/>
        </authorList>
    </citation>
    <scope>NUCLEOTIDE SEQUENCE [LARGE SCALE GENOMIC DNA]</scope>
    <source>
        <strain evidence="6 7">DSM 21039</strain>
    </source>
</reference>
<evidence type="ECO:0000256" key="5">
    <source>
        <dbReference type="SAM" id="Phobius"/>
    </source>
</evidence>
<dbReference type="GO" id="GO:0005384">
    <property type="term" value="F:manganese ion transmembrane transporter activity"/>
    <property type="evidence" value="ECO:0007669"/>
    <property type="project" value="InterPro"/>
</dbReference>
<evidence type="ECO:0000313" key="6">
    <source>
        <dbReference type="EMBL" id="SEL73693.1"/>
    </source>
</evidence>
<dbReference type="InterPro" id="IPR008217">
    <property type="entry name" value="Ccc1_fam"/>
</dbReference>
<proteinExistence type="predicted"/>
<feature type="transmembrane region" description="Helical" evidence="5">
    <location>
        <begin position="43"/>
        <end position="64"/>
    </location>
</feature>
<evidence type="ECO:0000256" key="2">
    <source>
        <dbReference type="ARBA" id="ARBA00022692"/>
    </source>
</evidence>
<organism evidence="6 7">
    <name type="scientific">Chitinophaga rupis</name>
    <dbReference type="NCBI Taxonomy" id="573321"/>
    <lineage>
        <taxon>Bacteria</taxon>
        <taxon>Pseudomonadati</taxon>
        <taxon>Bacteroidota</taxon>
        <taxon>Chitinophagia</taxon>
        <taxon>Chitinophagales</taxon>
        <taxon>Chitinophagaceae</taxon>
        <taxon>Chitinophaga</taxon>
    </lineage>
</organism>
<dbReference type="AlphaFoldDB" id="A0A1H7SME5"/>
<dbReference type="Pfam" id="PF01988">
    <property type="entry name" value="VIT1"/>
    <property type="match status" value="1"/>
</dbReference>
<dbReference type="EMBL" id="FOBB01000002">
    <property type="protein sequence ID" value="SEL73693.1"/>
    <property type="molecule type" value="Genomic_DNA"/>
</dbReference>
<name>A0A1H7SME5_9BACT</name>
<keyword evidence="2 5" id="KW-0812">Transmembrane</keyword>
<dbReference type="Proteomes" id="UP000198984">
    <property type="component" value="Unassembled WGS sequence"/>
</dbReference>